<reference evidence="4 5" key="1">
    <citation type="submission" date="2023-01" db="EMBL/GenBank/DDBJ databases">
        <title>Analysis of 21 Apiospora genomes using comparative genomics revels a genus with tremendous synthesis potential of carbohydrate active enzymes and secondary metabolites.</title>
        <authorList>
            <person name="Sorensen T."/>
        </authorList>
    </citation>
    <scope>NUCLEOTIDE SEQUENCE [LARGE SCALE GENOMIC DNA]</scope>
    <source>
        <strain evidence="4 5">CBS 20057</strain>
    </source>
</reference>
<accession>A0ABR1RYM7</accession>
<protein>
    <submittedName>
        <fullName evidence="4">Alpha beta hydrolase fold protein</fullName>
    </submittedName>
</protein>
<dbReference type="Gene3D" id="3.40.50.1820">
    <property type="entry name" value="alpha/beta hydrolase"/>
    <property type="match status" value="1"/>
</dbReference>
<dbReference type="GO" id="GO:0016787">
    <property type="term" value="F:hydrolase activity"/>
    <property type="evidence" value="ECO:0007669"/>
    <property type="project" value="UniProtKB-KW"/>
</dbReference>
<evidence type="ECO:0000259" key="3">
    <source>
        <dbReference type="Pfam" id="PF00561"/>
    </source>
</evidence>
<evidence type="ECO:0000313" key="5">
    <source>
        <dbReference type="Proteomes" id="UP001396898"/>
    </source>
</evidence>
<name>A0ABR1RYM7_9PEZI</name>
<dbReference type="InterPro" id="IPR000073">
    <property type="entry name" value="AB_hydrolase_1"/>
</dbReference>
<evidence type="ECO:0000313" key="4">
    <source>
        <dbReference type="EMBL" id="KAK8022963.1"/>
    </source>
</evidence>
<evidence type="ECO:0000256" key="1">
    <source>
        <dbReference type="ARBA" id="ARBA00022801"/>
    </source>
</evidence>
<dbReference type="Pfam" id="PF00561">
    <property type="entry name" value="Abhydrolase_1"/>
    <property type="match status" value="1"/>
</dbReference>
<dbReference type="PANTHER" id="PTHR43329">
    <property type="entry name" value="EPOXIDE HYDROLASE"/>
    <property type="match status" value="1"/>
</dbReference>
<comment type="similarity">
    <text evidence="2">Belongs to the AB hydrolase superfamily. Epoxide hydrolase family.</text>
</comment>
<proteinExistence type="inferred from homology"/>
<feature type="domain" description="AB hydrolase-1" evidence="3">
    <location>
        <begin position="33"/>
        <end position="174"/>
    </location>
</feature>
<dbReference type="SUPFAM" id="SSF53474">
    <property type="entry name" value="alpha/beta-Hydrolases"/>
    <property type="match status" value="1"/>
</dbReference>
<dbReference type="InterPro" id="IPR000639">
    <property type="entry name" value="Epox_hydrolase-like"/>
</dbReference>
<organism evidence="4 5">
    <name type="scientific">Apiospora marii</name>
    <dbReference type="NCBI Taxonomy" id="335849"/>
    <lineage>
        <taxon>Eukaryota</taxon>
        <taxon>Fungi</taxon>
        <taxon>Dikarya</taxon>
        <taxon>Ascomycota</taxon>
        <taxon>Pezizomycotina</taxon>
        <taxon>Sordariomycetes</taxon>
        <taxon>Xylariomycetidae</taxon>
        <taxon>Amphisphaeriales</taxon>
        <taxon>Apiosporaceae</taxon>
        <taxon>Apiospora</taxon>
    </lineage>
</organism>
<gene>
    <name evidence="4" type="ORF">PG991_006844</name>
</gene>
<dbReference type="PRINTS" id="PR00412">
    <property type="entry name" value="EPOXHYDRLASE"/>
</dbReference>
<keyword evidence="1 4" id="KW-0378">Hydrolase</keyword>
<sequence length="307" mass="33830">MFDGFEPFTITTQTEPRVDIFGLKSGDGSSGKPPLLLLHGFPQTHHIWHRVAPQLTATYTVVLLDLRGYGQSSKPAGVESYAKSAMARDCAEVMTQLGFTSPDDEKKKFFVCAHDRGARVAHKLCVDHPARVRAALFLDICPTLAMYAATSFDFARAYFHWFLLIQPAPLPETMLLADPRRIAEAFLGGRQEAGTSIFAPACWERYVAGLGDEPTVHAMCNDYRAAATVDLDEAREDIGRGRGITCPLKVLWGQHGVIEKCFDAVKEWQSVSSKDVAVEGHSVDSGHYIPEQIPDVLVSEIKAFFTA</sequence>
<evidence type="ECO:0000256" key="2">
    <source>
        <dbReference type="ARBA" id="ARBA00038334"/>
    </source>
</evidence>
<comment type="caution">
    <text evidence="4">The sequence shown here is derived from an EMBL/GenBank/DDBJ whole genome shotgun (WGS) entry which is preliminary data.</text>
</comment>
<keyword evidence="5" id="KW-1185">Reference proteome</keyword>
<dbReference type="Proteomes" id="UP001396898">
    <property type="component" value="Unassembled WGS sequence"/>
</dbReference>
<dbReference type="EMBL" id="JAQQWI010000009">
    <property type="protein sequence ID" value="KAK8022963.1"/>
    <property type="molecule type" value="Genomic_DNA"/>
</dbReference>
<dbReference type="InterPro" id="IPR029058">
    <property type="entry name" value="AB_hydrolase_fold"/>
</dbReference>